<keyword evidence="1" id="KW-1133">Transmembrane helix</keyword>
<evidence type="ECO:0000256" key="1">
    <source>
        <dbReference type="SAM" id="Phobius"/>
    </source>
</evidence>
<organism evidence="2">
    <name type="scientific">Cacopsylla melanoneura</name>
    <dbReference type="NCBI Taxonomy" id="428564"/>
    <lineage>
        <taxon>Eukaryota</taxon>
        <taxon>Metazoa</taxon>
        <taxon>Ecdysozoa</taxon>
        <taxon>Arthropoda</taxon>
        <taxon>Hexapoda</taxon>
        <taxon>Insecta</taxon>
        <taxon>Pterygota</taxon>
        <taxon>Neoptera</taxon>
        <taxon>Paraneoptera</taxon>
        <taxon>Hemiptera</taxon>
        <taxon>Sternorrhyncha</taxon>
        <taxon>Psylloidea</taxon>
        <taxon>Psyllidae</taxon>
        <taxon>Psyllinae</taxon>
        <taxon>Cacopsylla</taxon>
    </lineage>
</organism>
<protein>
    <recommendedName>
        <fullName evidence="3">Dihydrodipicolinate reductase</fullName>
    </recommendedName>
</protein>
<sequence>MIKIFIFGITGKMGKSILNYLKLNKNFVLLGGINKKNFFKFFFFLKKKKKKKKQQPFIERIYIRAFFYFIILFVLLLSDQNILHGFNILNMTKRRRFFCYYVLVGTYMHFFSPFK</sequence>
<proteinExistence type="predicted"/>
<accession>A0A8D8XBW0</accession>
<name>A0A8D8XBW0_9HEMI</name>
<dbReference type="EMBL" id="HBUF01291572">
    <property type="protein sequence ID" value="CAG6689344.1"/>
    <property type="molecule type" value="Transcribed_RNA"/>
</dbReference>
<keyword evidence="1" id="KW-0472">Membrane</keyword>
<dbReference type="AlphaFoldDB" id="A0A8D8XBW0"/>
<keyword evidence="1" id="KW-0812">Transmembrane</keyword>
<evidence type="ECO:0008006" key="3">
    <source>
        <dbReference type="Google" id="ProtNLM"/>
    </source>
</evidence>
<evidence type="ECO:0000313" key="2">
    <source>
        <dbReference type="EMBL" id="CAG6689344.1"/>
    </source>
</evidence>
<reference evidence="2" key="1">
    <citation type="submission" date="2021-05" db="EMBL/GenBank/DDBJ databases">
        <authorList>
            <person name="Alioto T."/>
            <person name="Alioto T."/>
            <person name="Gomez Garrido J."/>
        </authorList>
    </citation>
    <scope>NUCLEOTIDE SEQUENCE</scope>
</reference>
<feature type="transmembrane region" description="Helical" evidence="1">
    <location>
        <begin position="97"/>
        <end position="114"/>
    </location>
</feature>
<feature type="transmembrane region" description="Helical" evidence="1">
    <location>
        <begin position="57"/>
        <end position="77"/>
    </location>
</feature>